<organism evidence="2 3">
    <name type="scientific">Patiriisocius marinistellae</name>
    <dbReference type="NCBI Taxonomy" id="2494560"/>
    <lineage>
        <taxon>Bacteria</taxon>
        <taxon>Pseudomonadati</taxon>
        <taxon>Bacteroidota</taxon>
        <taxon>Flavobacteriia</taxon>
        <taxon>Flavobacteriales</taxon>
        <taxon>Flavobacteriaceae</taxon>
        <taxon>Patiriisocius</taxon>
    </lineage>
</organism>
<proteinExistence type="predicted"/>
<dbReference type="NCBIfam" id="NF033488">
    <property type="entry name" value="lmo0937_fam_TM"/>
    <property type="match status" value="1"/>
</dbReference>
<dbReference type="EMBL" id="BKCF01000005">
    <property type="protein sequence ID" value="GEQ87115.1"/>
    <property type="molecule type" value="Genomic_DNA"/>
</dbReference>
<accession>A0A5J4G340</accession>
<gene>
    <name evidence="2" type="ORF">ULMS_26230</name>
</gene>
<dbReference type="InterPro" id="IPR043727">
    <property type="entry name" value="Lmo0937-like"/>
</dbReference>
<keyword evidence="1" id="KW-1133">Transmembrane helix</keyword>
<evidence type="ECO:0000256" key="1">
    <source>
        <dbReference type="SAM" id="Phobius"/>
    </source>
</evidence>
<name>A0A5J4G340_9FLAO</name>
<comment type="caution">
    <text evidence="2">The sequence shown here is derived from an EMBL/GenBank/DDBJ whole genome shotgun (WGS) entry which is preliminary data.</text>
</comment>
<keyword evidence="1" id="KW-0472">Membrane</keyword>
<dbReference type="AlphaFoldDB" id="A0A5J4G340"/>
<evidence type="ECO:0000313" key="3">
    <source>
        <dbReference type="Proteomes" id="UP000326994"/>
    </source>
</evidence>
<keyword evidence="1" id="KW-0812">Transmembrane</keyword>
<protein>
    <recommendedName>
        <fullName evidence="4">Lmo0937 family membrane protein</fullName>
    </recommendedName>
</protein>
<evidence type="ECO:0000313" key="2">
    <source>
        <dbReference type="EMBL" id="GEQ87115.1"/>
    </source>
</evidence>
<reference evidence="2 3" key="1">
    <citation type="submission" date="2019-08" db="EMBL/GenBank/DDBJ databases">
        <title>Ulvibacter marinistellae sp. nov., isolated from a starfish, Patiria pectinifera.</title>
        <authorList>
            <person name="Kawano K."/>
            <person name="Ushijima N."/>
            <person name="Kihara M."/>
            <person name="Itoh H."/>
        </authorList>
    </citation>
    <scope>NUCLEOTIDE SEQUENCE [LARGE SCALE GENOMIC DNA]</scope>
    <source>
        <strain evidence="2 3">KK4</strain>
    </source>
</reference>
<dbReference type="Pfam" id="PF18919">
    <property type="entry name" value="DUF5670"/>
    <property type="match status" value="1"/>
</dbReference>
<evidence type="ECO:0008006" key="4">
    <source>
        <dbReference type="Google" id="ProtNLM"/>
    </source>
</evidence>
<sequence length="70" mass="8109">MFVKYILILLNLISKTKKTMRDLVWLIVVILIIGWLVGYFAFPDIGSLIHILLVLVVILVIYKLLTGRRL</sequence>
<feature type="transmembrane region" description="Helical" evidence="1">
    <location>
        <begin position="23"/>
        <end position="42"/>
    </location>
</feature>
<keyword evidence="3" id="KW-1185">Reference proteome</keyword>
<feature type="transmembrane region" description="Helical" evidence="1">
    <location>
        <begin position="48"/>
        <end position="65"/>
    </location>
</feature>
<dbReference type="Proteomes" id="UP000326994">
    <property type="component" value="Unassembled WGS sequence"/>
</dbReference>